<evidence type="ECO:0000313" key="1">
    <source>
        <dbReference type="EMBL" id="PLW51343.1"/>
    </source>
</evidence>
<accession>A0A2N5VMW3</accession>
<dbReference type="EMBL" id="PGCI01000006">
    <property type="protein sequence ID" value="PLW51343.1"/>
    <property type="molecule type" value="Genomic_DNA"/>
</dbReference>
<reference evidence="1 2" key="1">
    <citation type="submission" date="2017-11" db="EMBL/GenBank/DDBJ databases">
        <title>De novo assembly and phasing of dikaryotic genomes from two isolates of Puccinia coronata f. sp. avenae, the causal agent of oat crown rust.</title>
        <authorList>
            <person name="Miller M.E."/>
            <person name="Zhang Y."/>
            <person name="Omidvar V."/>
            <person name="Sperschneider J."/>
            <person name="Schwessinger B."/>
            <person name="Raley C."/>
            <person name="Palmer J.M."/>
            <person name="Garnica D."/>
            <person name="Upadhyaya N."/>
            <person name="Rathjen J."/>
            <person name="Taylor J.M."/>
            <person name="Park R.F."/>
            <person name="Dodds P.N."/>
            <person name="Hirsch C.D."/>
            <person name="Kianian S.F."/>
            <person name="Figueroa M."/>
        </authorList>
    </citation>
    <scope>NUCLEOTIDE SEQUENCE [LARGE SCALE GENOMIC DNA]</scope>
    <source>
        <strain evidence="1">12SD80</strain>
    </source>
</reference>
<sequence length="159" mass="18008">MYNSLKCEEGCEVVYQPCDKVLETNLLERITRMAHWKDVLDRNPINHPQHQHTVPKCKDIAKVSTNSKKISSPPMGTWAASKLIFCGNPSPAKNTEFKYPPILLMSTRGTTRRRKIATKVAIRTLRIRRYPIGYRVGSGHGRLASNPVSDRILRIRGGV</sequence>
<evidence type="ECO:0000313" key="2">
    <source>
        <dbReference type="Proteomes" id="UP000235392"/>
    </source>
</evidence>
<dbReference type="AlphaFoldDB" id="A0A2N5VMW3"/>
<name>A0A2N5VMW3_9BASI</name>
<gene>
    <name evidence="1" type="ORF">PCASD_01065</name>
</gene>
<dbReference type="Proteomes" id="UP000235392">
    <property type="component" value="Unassembled WGS sequence"/>
</dbReference>
<protein>
    <submittedName>
        <fullName evidence="1">Uncharacterized protein</fullName>
    </submittedName>
</protein>
<proteinExistence type="predicted"/>
<organism evidence="1 2">
    <name type="scientific">Puccinia coronata f. sp. avenae</name>
    <dbReference type="NCBI Taxonomy" id="200324"/>
    <lineage>
        <taxon>Eukaryota</taxon>
        <taxon>Fungi</taxon>
        <taxon>Dikarya</taxon>
        <taxon>Basidiomycota</taxon>
        <taxon>Pucciniomycotina</taxon>
        <taxon>Pucciniomycetes</taxon>
        <taxon>Pucciniales</taxon>
        <taxon>Pucciniaceae</taxon>
        <taxon>Puccinia</taxon>
    </lineage>
</organism>
<comment type="caution">
    <text evidence="1">The sequence shown here is derived from an EMBL/GenBank/DDBJ whole genome shotgun (WGS) entry which is preliminary data.</text>
</comment>